<dbReference type="GO" id="GO:0006364">
    <property type="term" value="P:rRNA processing"/>
    <property type="evidence" value="ECO:0007669"/>
    <property type="project" value="InterPro"/>
</dbReference>
<protein>
    <submittedName>
        <fullName evidence="1">Las1-like domain-containing protein</fullName>
    </submittedName>
</protein>
<dbReference type="AlphaFoldDB" id="A0A146K476"/>
<sequence>FSSDKIDILKATKAVEIMQISQQIDPVIEATYHIAKSIIDQSLMELAIIKFVSIFVDSRQIGVQPQLRLPISEIMLQLNIPPFIADIRNQIAHNHNIDQFSLRISCKEAYKFCNQEFQKQIAEQNATNTQVEDKIVEDYNQLLKLLHKALTQNSKSMFKEFLRLLNLYKPDLMKVKLNQITCYEYILRGAHYILLNKFSTEDEIKKLYLAEDVEMLQETEFYGTIKQFIQQLDQLVVISNVFKTILQKQVVVIEKQFQLQQVAENTFKRIDFCLDYDNSIHRFGIKHSEEGEQIYVEDEKDEVTMMTQEEIIEELWK</sequence>
<gene>
    <name evidence="1" type="ORF">TPC1_20007</name>
</gene>
<organism evidence="1">
    <name type="scientific">Trepomonas sp. PC1</name>
    <dbReference type="NCBI Taxonomy" id="1076344"/>
    <lineage>
        <taxon>Eukaryota</taxon>
        <taxon>Metamonada</taxon>
        <taxon>Diplomonadida</taxon>
        <taxon>Hexamitidae</taxon>
        <taxon>Hexamitinae</taxon>
        <taxon>Trepomonas</taxon>
    </lineage>
</organism>
<evidence type="ECO:0000313" key="1">
    <source>
        <dbReference type="EMBL" id="JAP90694.1"/>
    </source>
</evidence>
<dbReference type="EMBL" id="GDID01005912">
    <property type="protein sequence ID" value="JAP90694.1"/>
    <property type="molecule type" value="Transcribed_RNA"/>
</dbReference>
<accession>A0A146K476</accession>
<dbReference type="GO" id="GO:0090730">
    <property type="term" value="C:Las1 complex"/>
    <property type="evidence" value="ECO:0007669"/>
    <property type="project" value="InterPro"/>
</dbReference>
<reference evidence="1" key="1">
    <citation type="submission" date="2015-07" db="EMBL/GenBank/DDBJ databases">
        <title>Adaptation to a free-living lifestyle via gene acquisitions in the diplomonad Trepomonas sp. PC1.</title>
        <authorList>
            <person name="Xu F."/>
            <person name="Jerlstrom-Hultqvist J."/>
            <person name="Kolisko M."/>
            <person name="Simpson A.G.B."/>
            <person name="Roger A.J."/>
            <person name="Svard S.G."/>
            <person name="Andersson J.O."/>
        </authorList>
    </citation>
    <scope>NUCLEOTIDE SEQUENCE</scope>
    <source>
        <strain evidence="1">PC1</strain>
    </source>
</reference>
<proteinExistence type="predicted"/>
<name>A0A146K476_9EUKA</name>
<dbReference type="GO" id="GO:0004519">
    <property type="term" value="F:endonuclease activity"/>
    <property type="evidence" value="ECO:0007669"/>
    <property type="project" value="InterPro"/>
</dbReference>
<dbReference type="InterPro" id="IPR007174">
    <property type="entry name" value="Las1"/>
</dbReference>
<feature type="non-terminal residue" evidence="1">
    <location>
        <position position="1"/>
    </location>
</feature>
<dbReference type="Pfam" id="PF04031">
    <property type="entry name" value="Las1"/>
    <property type="match status" value="1"/>
</dbReference>